<evidence type="ECO:0000256" key="2">
    <source>
        <dbReference type="ARBA" id="ARBA00022900"/>
    </source>
</evidence>
<dbReference type="EMBL" id="JBFSEQ010000012">
    <property type="protein sequence ID" value="KAL2763658.1"/>
    <property type="molecule type" value="Genomic_DNA"/>
</dbReference>
<dbReference type="PRINTS" id="PR00003">
    <property type="entry name" value="4DISULPHCORE"/>
</dbReference>
<reference evidence="5 6" key="1">
    <citation type="journal article" date="2024" name="G3 (Bethesda)">
        <title>A hybrid genome assembly of the endangered aye-aye (Daubentonia madagascariensis).</title>
        <authorList>
            <person name="Versoza C.J."/>
            <person name="Pfeifer S.P."/>
        </authorList>
    </citation>
    <scope>NUCLEOTIDE SEQUENCE [LARGE SCALE GENOMIC DNA]</scope>
    <source>
        <strain evidence="5">6821</strain>
    </source>
</reference>
<evidence type="ECO:0000259" key="4">
    <source>
        <dbReference type="PROSITE" id="PS51390"/>
    </source>
</evidence>
<dbReference type="InterPro" id="IPR036645">
    <property type="entry name" value="Elafin-like_sf"/>
</dbReference>
<keyword evidence="2" id="KW-0722">Serine protease inhibitor</keyword>
<protein>
    <submittedName>
        <fullName evidence="5">Elafin preproprotein</fullName>
    </submittedName>
</protein>
<evidence type="ECO:0000313" key="6">
    <source>
        <dbReference type="Proteomes" id="UP001610411"/>
    </source>
</evidence>
<feature type="region of interest" description="Disordered" evidence="3">
    <location>
        <begin position="1"/>
        <end position="44"/>
    </location>
</feature>
<gene>
    <name evidence="5" type="ORF">WCI35_029231</name>
</gene>
<evidence type="ECO:0000256" key="1">
    <source>
        <dbReference type="ARBA" id="ARBA00022690"/>
    </source>
</evidence>
<feature type="domain" description="WAP" evidence="4">
    <location>
        <begin position="42"/>
        <end position="90"/>
    </location>
</feature>
<dbReference type="Proteomes" id="UP001610411">
    <property type="component" value="Unassembled WGS sequence"/>
</dbReference>
<dbReference type="Pfam" id="PF00095">
    <property type="entry name" value="WAP"/>
    <property type="match status" value="1"/>
</dbReference>
<keyword evidence="6" id="KW-1185">Reference proteome</keyword>
<dbReference type="CDD" id="cd00199">
    <property type="entry name" value="WAP"/>
    <property type="match status" value="1"/>
</dbReference>
<sequence length="90" mass="9424">PVKGQDTGKGHVLSKGQDPLKGQISGKAEDLVKGQGPVKRPGLTKSGSCPKNLIRCAMVDPPNECWSDTECPGAKKCCEGFCGKVCVNPQ</sequence>
<dbReference type="InterPro" id="IPR008197">
    <property type="entry name" value="WAP_dom"/>
</dbReference>
<comment type="caution">
    <text evidence="5">The sequence shown here is derived from an EMBL/GenBank/DDBJ whole genome shotgun (WGS) entry which is preliminary data.</text>
</comment>
<accession>A0ABD2DA03</accession>
<organism evidence="5 6">
    <name type="scientific">Daubentonia madagascariensis</name>
    <name type="common">Aye-aye</name>
    <name type="synonym">Sciurus madagascariensis</name>
    <dbReference type="NCBI Taxonomy" id="31869"/>
    <lineage>
        <taxon>Eukaryota</taxon>
        <taxon>Metazoa</taxon>
        <taxon>Chordata</taxon>
        <taxon>Craniata</taxon>
        <taxon>Vertebrata</taxon>
        <taxon>Euteleostomi</taxon>
        <taxon>Mammalia</taxon>
        <taxon>Eutheria</taxon>
        <taxon>Euarchontoglires</taxon>
        <taxon>Primates</taxon>
        <taxon>Strepsirrhini</taxon>
        <taxon>Chiromyiformes</taxon>
        <taxon>Daubentoniidae</taxon>
        <taxon>Daubentonia</taxon>
    </lineage>
</organism>
<evidence type="ECO:0000313" key="5">
    <source>
        <dbReference type="EMBL" id="KAL2763658.1"/>
    </source>
</evidence>
<dbReference type="SMART" id="SM00217">
    <property type="entry name" value="WAP"/>
    <property type="match status" value="1"/>
</dbReference>
<dbReference type="FunFam" id="4.10.75.10:FF:000001">
    <property type="entry name" value="Anosmin 1"/>
    <property type="match status" value="1"/>
</dbReference>
<keyword evidence="1" id="KW-0646">Protease inhibitor</keyword>
<dbReference type="SUPFAM" id="SSF57256">
    <property type="entry name" value="Elafin-like"/>
    <property type="match status" value="1"/>
</dbReference>
<proteinExistence type="predicted"/>
<name>A0ABD2DA03_DAUMA</name>
<feature type="non-terminal residue" evidence="5">
    <location>
        <position position="1"/>
    </location>
</feature>
<dbReference type="Gene3D" id="4.10.75.10">
    <property type="entry name" value="Elafin-like"/>
    <property type="match status" value="1"/>
</dbReference>
<dbReference type="AlphaFoldDB" id="A0ABD2DA03"/>
<evidence type="ECO:0000256" key="3">
    <source>
        <dbReference type="SAM" id="MobiDB-lite"/>
    </source>
</evidence>
<dbReference type="GO" id="GO:0004867">
    <property type="term" value="F:serine-type endopeptidase inhibitor activity"/>
    <property type="evidence" value="ECO:0007669"/>
    <property type="project" value="UniProtKB-KW"/>
</dbReference>
<dbReference type="PROSITE" id="PS51390">
    <property type="entry name" value="WAP"/>
    <property type="match status" value="1"/>
</dbReference>